<evidence type="ECO:0000256" key="1">
    <source>
        <dbReference type="SAM" id="MobiDB-lite"/>
    </source>
</evidence>
<dbReference type="EMBL" id="HBGG01006580">
    <property type="protein sequence ID" value="CAD9200982.1"/>
    <property type="molecule type" value="Transcribed_RNA"/>
</dbReference>
<evidence type="ECO:0000313" key="2">
    <source>
        <dbReference type="EMBL" id="CAD9200982.1"/>
    </source>
</evidence>
<protein>
    <submittedName>
        <fullName evidence="2">Uncharacterized protein</fullName>
    </submittedName>
</protein>
<feature type="region of interest" description="Disordered" evidence="1">
    <location>
        <begin position="169"/>
        <end position="220"/>
    </location>
</feature>
<proteinExistence type="predicted"/>
<dbReference type="AlphaFoldDB" id="A0A7S1SML4"/>
<name>A0A7S1SML4_9CHLO</name>
<feature type="compositionally biased region" description="Gly residues" evidence="1">
    <location>
        <begin position="27"/>
        <end position="41"/>
    </location>
</feature>
<accession>A0A7S1SML4</accession>
<feature type="region of interest" description="Disordered" evidence="1">
    <location>
        <begin position="1"/>
        <end position="49"/>
    </location>
</feature>
<sequence>MESGRSRSRAGGDFGSPSKSENATGGATRGGREGAGGGGGSSRLTPQQQRLRWDSRALLRLAEAVDRLDISKHWNYGSKTKFWYKVLRELSNDEDRDTHLQPHINTLNQKFGEMYDAYEAGFLGLNLPLAGKGKLTPDDLQPELKAILGRIYEKFKHVRSHKVAISGNHVSQLAGGTPESSARKRKSAAPMDARSPGQSGSPDLPYRDVRHGDAYYGHTEGGRRSVHEEMMASQSYKAAVHAQASGNPYLDMRHMYSHHQAAHGESSEAGFGGHMSGYPGYSPFMYGFPGAHQQQHYAQASQADKTSASTMQMLAKSMSQAVQKLDDYLEIAKSELDLARKFKAKQAELATQQLALLEQKLQEDRKHHDCLQLLIEEQQRFLQSIRSLSATMSSPQRGDPRKRYR</sequence>
<reference evidence="2" key="1">
    <citation type="submission" date="2021-01" db="EMBL/GenBank/DDBJ databases">
        <authorList>
            <person name="Corre E."/>
            <person name="Pelletier E."/>
            <person name="Niang G."/>
            <person name="Scheremetjew M."/>
            <person name="Finn R."/>
            <person name="Kale V."/>
            <person name="Holt S."/>
            <person name="Cochrane G."/>
            <person name="Meng A."/>
            <person name="Brown T."/>
            <person name="Cohen L."/>
        </authorList>
    </citation>
    <scope>NUCLEOTIDE SEQUENCE</scope>
    <source>
        <strain evidence="2">PLY429</strain>
    </source>
</reference>
<organism evidence="2">
    <name type="scientific">Tetraselmis chuii</name>
    <dbReference type="NCBI Taxonomy" id="63592"/>
    <lineage>
        <taxon>Eukaryota</taxon>
        <taxon>Viridiplantae</taxon>
        <taxon>Chlorophyta</taxon>
        <taxon>core chlorophytes</taxon>
        <taxon>Chlorodendrophyceae</taxon>
        <taxon>Chlorodendrales</taxon>
        <taxon>Chlorodendraceae</taxon>
        <taxon>Tetraselmis</taxon>
    </lineage>
</organism>
<gene>
    <name evidence="2" type="ORF">TCHU04912_LOCUS3215</name>
</gene>